<accession>A0A8A4TW88</accession>
<evidence type="ECO:0000313" key="2">
    <source>
        <dbReference type="EMBL" id="QTD53438.1"/>
    </source>
</evidence>
<evidence type="ECO:0000256" key="1">
    <source>
        <dbReference type="ARBA" id="ARBA00006479"/>
    </source>
</evidence>
<dbReference type="Pfam" id="PF00480">
    <property type="entry name" value="ROK"/>
    <property type="match status" value="1"/>
</dbReference>
<dbReference type="InterPro" id="IPR000600">
    <property type="entry name" value="ROK"/>
</dbReference>
<organism evidence="2 3">
    <name type="scientific">Sulfidibacter corallicola</name>
    <dbReference type="NCBI Taxonomy" id="2818388"/>
    <lineage>
        <taxon>Bacteria</taxon>
        <taxon>Pseudomonadati</taxon>
        <taxon>Acidobacteriota</taxon>
        <taxon>Holophagae</taxon>
        <taxon>Acanthopleuribacterales</taxon>
        <taxon>Acanthopleuribacteraceae</taxon>
        <taxon>Sulfidibacter</taxon>
    </lineage>
</organism>
<sequence>MVTRIHPHRTDVARPPSGVQSLFIGVDIGGTNSEIGFVDGEGRCLRKIVIPTLPYHPFRRFIDEFVAQIRAGLEGLSNYTCVGMGVAAPGANSLDGRIRDPTNFGWPDVDLARVLRDFFPFPIRVANDATAAAIGEKKHGAAKNWRNFIMITLGTGLGGGIFVDDQPLIGHRGFAGELGHTPAEPGDRLCGCGRYGCLETYASATGLRRTMLALTAKYGDRSGRFQDVSYNELSARAIWEAACAGDPPALEAFEITGSVLGRKMAEWVPIFDPEAFVLFGGLTRAGSFLLEPVRKAFRASLANVFSGDIPIVLSQVPESEAAILGACHIPEYLPESLSIKEEA</sequence>
<dbReference type="RefSeq" id="WP_237383541.1">
    <property type="nucleotide sequence ID" value="NZ_CP071793.1"/>
</dbReference>
<dbReference type="PROSITE" id="PS01125">
    <property type="entry name" value="ROK"/>
    <property type="match status" value="1"/>
</dbReference>
<dbReference type="PANTHER" id="PTHR18964">
    <property type="entry name" value="ROK (REPRESSOR, ORF, KINASE) FAMILY"/>
    <property type="match status" value="1"/>
</dbReference>
<dbReference type="AlphaFoldDB" id="A0A8A4TW88"/>
<dbReference type="InterPro" id="IPR049874">
    <property type="entry name" value="ROK_cs"/>
</dbReference>
<dbReference type="EMBL" id="CP071793">
    <property type="protein sequence ID" value="QTD53438.1"/>
    <property type="molecule type" value="Genomic_DNA"/>
</dbReference>
<gene>
    <name evidence="2" type="ORF">J3U87_13370</name>
</gene>
<proteinExistence type="inferred from homology"/>
<dbReference type="PANTHER" id="PTHR18964:SF149">
    <property type="entry name" value="BIFUNCTIONAL UDP-N-ACETYLGLUCOSAMINE 2-EPIMERASE_N-ACETYLMANNOSAMINE KINASE"/>
    <property type="match status" value="1"/>
</dbReference>
<protein>
    <submittedName>
        <fullName evidence="2">ROK family protein</fullName>
    </submittedName>
</protein>
<reference evidence="2" key="1">
    <citation type="submission" date="2021-03" db="EMBL/GenBank/DDBJ databases">
        <title>Acanthopleuribacteraceae sp. M133.</title>
        <authorList>
            <person name="Wang G."/>
        </authorList>
    </citation>
    <scope>NUCLEOTIDE SEQUENCE</scope>
    <source>
        <strain evidence="2">M133</strain>
    </source>
</reference>
<name>A0A8A4TW88_SULCO</name>
<dbReference type="KEGG" id="scor:J3U87_13370"/>
<dbReference type="SUPFAM" id="SSF53067">
    <property type="entry name" value="Actin-like ATPase domain"/>
    <property type="match status" value="1"/>
</dbReference>
<keyword evidence="3" id="KW-1185">Reference proteome</keyword>
<dbReference type="Gene3D" id="3.30.420.40">
    <property type="match status" value="2"/>
</dbReference>
<comment type="similarity">
    <text evidence="1">Belongs to the ROK (NagC/XylR) family.</text>
</comment>
<evidence type="ECO:0000313" key="3">
    <source>
        <dbReference type="Proteomes" id="UP000663929"/>
    </source>
</evidence>
<dbReference type="InterPro" id="IPR043129">
    <property type="entry name" value="ATPase_NBD"/>
</dbReference>
<dbReference type="Proteomes" id="UP000663929">
    <property type="component" value="Chromosome"/>
</dbReference>